<evidence type="ECO:0000313" key="1">
    <source>
        <dbReference type="EMBL" id="KAK8837487.1"/>
    </source>
</evidence>
<dbReference type="EMBL" id="JAPFFF010000059">
    <property type="protein sequence ID" value="KAK8837487.1"/>
    <property type="molecule type" value="Genomic_DNA"/>
</dbReference>
<evidence type="ECO:0000313" key="2">
    <source>
        <dbReference type="Proteomes" id="UP001470230"/>
    </source>
</evidence>
<organism evidence="1 2">
    <name type="scientific">Tritrichomonas musculus</name>
    <dbReference type="NCBI Taxonomy" id="1915356"/>
    <lineage>
        <taxon>Eukaryota</taxon>
        <taxon>Metamonada</taxon>
        <taxon>Parabasalia</taxon>
        <taxon>Tritrichomonadida</taxon>
        <taxon>Tritrichomonadidae</taxon>
        <taxon>Tritrichomonas</taxon>
    </lineage>
</organism>
<gene>
    <name evidence="1" type="ORF">M9Y10_036484</name>
</gene>
<proteinExistence type="predicted"/>
<accession>A0ABR2GU67</accession>
<dbReference type="Proteomes" id="UP001470230">
    <property type="component" value="Unassembled WGS sequence"/>
</dbReference>
<keyword evidence="2" id="KW-1185">Reference proteome</keyword>
<name>A0ABR2GU67_9EUKA</name>
<comment type="caution">
    <text evidence="1">The sequence shown here is derived from an EMBL/GenBank/DDBJ whole genome shotgun (WGS) entry which is preliminary data.</text>
</comment>
<reference evidence="1 2" key="1">
    <citation type="submission" date="2024-04" db="EMBL/GenBank/DDBJ databases">
        <title>Tritrichomonas musculus Genome.</title>
        <authorList>
            <person name="Alves-Ferreira E."/>
            <person name="Grigg M."/>
            <person name="Lorenzi H."/>
            <person name="Galac M."/>
        </authorList>
    </citation>
    <scope>NUCLEOTIDE SEQUENCE [LARGE SCALE GENOMIC DNA]</scope>
    <source>
        <strain evidence="1 2">EAF2021</strain>
    </source>
</reference>
<sequence length="78" mass="9510">MNFAYEKNYDILNILIRDDLEKFDKLVQQIKQDYEKSRDKNQIIDVTNYHIRQKEKYKELKVQVGINGDLKDEIPQDY</sequence>
<protein>
    <submittedName>
        <fullName evidence="1">Uncharacterized protein</fullName>
    </submittedName>
</protein>